<proteinExistence type="predicted"/>
<protein>
    <submittedName>
        <fullName evidence="1">Uncharacterized protein</fullName>
    </submittedName>
</protein>
<comment type="caution">
    <text evidence="1">The sequence shown here is derived from an EMBL/GenBank/DDBJ whole genome shotgun (WGS) entry which is preliminary data.</text>
</comment>
<name>A0A5B1C8D7_9BACT</name>
<evidence type="ECO:0000313" key="2">
    <source>
        <dbReference type="Proteomes" id="UP000322699"/>
    </source>
</evidence>
<evidence type="ECO:0000313" key="1">
    <source>
        <dbReference type="EMBL" id="KAA1256766.1"/>
    </source>
</evidence>
<dbReference type="EMBL" id="VRLW01000026">
    <property type="protein sequence ID" value="KAA1256766.1"/>
    <property type="molecule type" value="Genomic_DNA"/>
</dbReference>
<gene>
    <name evidence="1" type="ORF">LF1_59330</name>
</gene>
<dbReference type="Proteomes" id="UP000322699">
    <property type="component" value="Unassembled WGS sequence"/>
</dbReference>
<dbReference type="AlphaFoldDB" id="A0A5B1C8D7"/>
<accession>A0A5B1C8D7</accession>
<reference evidence="1 2" key="1">
    <citation type="submission" date="2019-08" db="EMBL/GenBank/DDBJ databases">
        <title>Deep-cultivation of Planctomycetes and their phenomic and genomic characterization uncovers novel biology.</title>
        <authorList>
            <person name="Wiegand S."/>
            <person name="Jogler M."/>
            <person name="Boedeker C."/>
            <person name="Pinto D."/>
            <person name="Vollmers J."/>
            <person name="Rivas-Marin E."/>
            <person name="Kohn T."/>
            <person name="Peeters S.H."/>
            <person name="Heuer A."/>
            <person name="Rast P."/>
            <person name="Oberbeckmann S."/>
            <person name="Bunk B."/>
            <person name="Jeske O."/>
            <person name="Meyerdierks A."/>
            <person name="Storesund J.E."/>
            <person name="Kallscheuer N."/>
            <person name="Luecker S."/>
            <person name="Lage O.M."/>
            <person name="Pohl T."/>
            <person name="Merkel B.J."/>
            <person name="Hornburger P."/>
            <person name="Mueller R.-W."/>
            <person name="Bruemmer F."/>
            <person name="Labrenz M."/>
            <person name="Spormann A.M."/>
            <person name="Op Den Camp H."/>
            <person name="Overmann J."/>
            <person name="Amann R."/>
            <person name="Jetten M.S.M."/>
            <person name="Mascher T."/>
            <person name="Medema M.H."/>
            <person name="Devos D.P."/>
            <person name="Kaster A.-K."/>
            <person name="Ovreas L."/>
            <person name="Rohde M."/>
            <person name="Galperin M.Y."/>
            <person name="Jogler C."/>
        </authorList>
    </citation>
    <scope>NUCLEOTIDE SEQUENCE [LARGE SCALE GENOMIC DNA]</scope>
    <source>
        <strain evidence="1 2">LF1</strain>
    </source>
</reference>
<sequence>MKDCIYKWVTLMQPEVSFIFIAAKGPRIATLRYQLRHS</sequence>
<keyword evidence="2" id="KW-1185">Reference proteome</keyword>
<organism evidence="1 2">
    <name type="scientific">Rubripirellula obstinata</name>
    <dbReference type="NCBI Taxonomy" id="406547"/>
    <lineage>
        <taxon>Bacteria</taxon>
        <taxon>Pseudomonadati</taxon>
        <taxon>Planctomycetota</taxon>
        <taxon>Planctomycetia</taxon>
        <taxon>Pirellulales</taxon>
        <taxon>Pirellulaceae</taxon>
        <taxon>Rubripirellula</taxon>
    </lineage>
</organism>